<sequence>MASATKRPKKRSANIAIVRRDDCTGCEACIVFCPVDCIDLIEAPENPAEKYVLIDKETCIGCVLCARYCPWDSIDMVVREPFEQRAELVFM</sequence>
<feature type="domain" description="4Fe-4S ferredoxin-type" evidence="5">
    <location>
        <begin position="14"/>
        <end position="43"/>
    </location>
</feature>
<dbReference type="AlphaFoldDB" id="A0A382KIY5"/>
<reference evidence="6" key="1">
    <citation type="submission" date="2018-05" db="EMBL/GenBank/DDBJ databases">
        <authorList>
            <person name="Lanie J.A."/>
            <person name="Ng W.-L."/>
            <person name="Kazmierczak K.M."/>
            <person name="Andrzejewski T.M."/>
            <person name="Davidsen T.M."/>
            <person name="Wayne K.J."/>
            <person name="Tettelin H."/>
            <person name="Glass J.I."/>
            <person name="Rusch D."/>
            <person name="Podicherti R."/>
            <person name="Tsui H.-C.T."/>
            <person name="Winkler M.E."/>
        </authorList>
    </citation>
    <scope>NUCLEOTIDE SEQUENCE</scope>
</reference>
<dbReference type="PROSITE" id="PS51379">
    <property type="entry name" value="4FE4S_FER_2"/>
    <property type="match status" value="2"/>
</dbReference>
<dbReference type="PANTHER" id="PTHR43687">
    <property type="entry name" value="ADENYLYLSULFATE REDUCTASE, BETA SUBUNIT"/>
    <property type="match status" value="1"/>
</dbReference>
<organism evidence="6">
    <name type="scientific">marine metagenome</name>
    <dbReference type="NCBI Taxonomy" id="408172"/>
    <lineage>
        <taxon>unclassified sequences</taxon>
        <taxon>metagenomes</taxon>
        <taxon>ecological metagenomes</taxon>
    </lineage>
</organism>
<name>A0A382KIY5_9ZZZZ</name>
<dbReference type="InterPro" id="IPR050572">
    <property type="entry name" value="Fe-S_Ferredoxin"/>
</dbReference>
<dbReference type="PANTHER" id="PTHR43687:SF1">
    <property type="entry name" value="FERREDOXIN III"/>
    <property type="match status" value="1"/>
</dbReference>
<dbReference type="SUPFAM" id="SSF54862">
    <property type="entry name" value="4Fe-4S ferredoxins"/>
    <property type="match status" value="1"/>
</dbReference>
<evidence type="ECO:0000256" key="2">
    <source>
        <dbReference type="ARBA" id="ARBA00022723"/>
    </source>
</evidence>
<feature type="domain" description="4Fe-4S ferredoxin-type" evidence="5">
    <location>
        <begin position="50"/>
        <end position="79"/>
    </location>
</feature>
<dbReference type="GO" id="GO:0046872">
    <property type="term" value="F:metal ion binding"/>
    <property type="evidence" value="ECO:0007669"/>
    <property type="project" value="UniProtKB-KW"/>
</dbReference>
<dbReference type="PROSITE" id="PS00198">
    <property type="entry name" value="4FE4S_FER_1"/>
    <property type="match status" value="2"/>
</dbReference>
<dbReference type="EMBL" id="UINC01080401">
    <property type="protein sequence ID" value="SVC23302.1"/>
    <property type="molecule type" value="Genomic_DNA"/>
</dbReference>
<gene>
    <name evidence="6" type="ORF">METZ01_LOCUS276156</name>
</gene>
<dbReference type="InterPro" id="IPR017896">
    <property type="entry name" value="4Fe4S_Fe-S-bd"/>
</dbReference>
<keyword evidence="4" id="KW-0411">Iron-sulfur</keyword>
<dbReference type="Gene3D" id="3.30.70.20">
    <property type="match status" value="1"/>
</dbReference>
<keyword evidence="1" id="KW-0004">4Fe-4S</keyword>
<evidence type="ECO:0000259" key="5">
    <source>
        <dbReference type="PROSITE" id="PS51379"/>
    </source>
</evidence>
<evidence type="ECO:0000256" key="3">
    <source>
        <dbReference type="ARBA" id="ARBA00023004"/>
    </source>
</evidence>
<evidence type="ECO:0000313" key="6">
    <source>
        <dbReference type="EMBL" id="SVC23302.1"/>
    </source>
</evidence>
<dbReference type="InterPro" id="IPR017900">
    <property type="entry name" value="4Fe4S_Fe_S_CS"/>
</dbReference>
<evidence type="ECO:0000256" key="1">
    <source>
        <dbReference type="ARBA" id="ARBA00022485"/>
    </source>
</evidence>
<accession>A0A382KIY5</accession>
<keyword evidence="3" id="KW-0408">Iron</keyword>
<evidence type="ECO:0000256" key="4">
    <source>
        <dbReference type="ARBA" id="ARBA00023014"/>
    </source>
</evidence>
<proteinExistence type="predicted"/>
<dbReference type="GO" id="GO:0051539">
    <property type="term" value="F:4 iron, 4 sulfur cluster binding"/>
    <property type="evidence" value="ECO:0007669"/>
    <property type="project" value="UniProtKB-KW"/>
</dbReference>
<keyword evidence="2" id="KW-0479">Metal-binding</keyword>
<protein>
    <recommendedName>
        <fullName evidence="5">4Fe-4S ferredoxin-type domain-containing protein</fullName>
    </recommendedName>
</protein>
<dbReference type="Pfam" id="PF14697">
    <property type="entry name" value="Fer4_21"/>
    <property type="match status" value="1"/>
</dbReference>